<dbReference type="Proteomes" id="UP001152759">
    <property type="component" value="Chromosome 4"/>
</dbReference>
<reference evidence="2" key="1">
    <citation type="submission" date="2021-12" db="EMBL/GenBank/DDBJ databases">
        <authorList>
            <person name="King R."/>
        </authorList>
    </citation>
    <scope>NUCLEOTIDE SEQUENCE</scope>
</reference>
<feature type="domain" description="MADF" evidence="1">
    <location>
        <begin position="15"/>
        <end position="53"/>
    </location>
</feature>
<protein>
    <recommendedName>
        <fullName evidence="1">MADF domain-containing protein</fullName>
    </recommendedName>
</protein>
<dbReference type="EMBL" id="OU963865">
    <property type="protein sequence ID" value="CAH0388426.1"/>
    <property type="molecule type" value="Genomic_DNA"/>
</dbReference>
<name>A0A9P0F3Q8_BEMTA</name>
<gene>
    <name evidence="2" type="ORF">BEMITA_LOCUS7340</name>
</gene>
<evidence type="ECO:0000313" key="2">
    <source>
        <dbReference type="EMBL" id="CAH0388426.1"/>
    </source>
</evidence>
<organism evidence="2 3">
    <name type="scientific">Bemisia tabaci</name>
    <name type="common">Sweetpotato whitefly</name>
    <name type="synonym">Aleurodes tabaci</name>
    <dbReference type="NCBI Taxonomy" id="7038"/>
    <lineage>
        <taxon>Eukaryota</taxon>
        <taxon>Metazoa</taxon>
        <taxon>Ecdysozoa</taxon>
        <taxon>Arthropoda</taxon>
        <taxon>Hexapoda</taxon>
        <taxon>Insecta</taxon>
        <taxon>Pterygota</taxon>
        <taxon>Neoptera</taxon>
        <taxon>Paraneoptera</taxon>
        <taxon>Hemiptera</taxon>
        <taxon>Sternorrhyncha</taxon>
        <taxon>Aleyrodoidea</taxon>
        <taxon>Aleyrodidae</taxon>
        <taxon>Aleyrodinae</taxon>
        <taxon>Bemisia</taxon>
    </lineage>
</organism>
<sequence>MAENEFFNSVEEEILITEEQRHSLLYDAKHKDYKINVRGEAAWRLIAEKTDRPMITWFHLKSIRDIVTFELNTRPFSPGAVRVPDGSETETETESGGEEINYFELKPSAFDLEKVPHLGDYLNAVELRGDLAALKRQKEIMAAMQEIINKLTKTIFSDHMVPLEEYPGYCDLRTECKAIQSRLTLDTPGENVPDDYFENEHHG</sequence>
<dbReference type="AlphaFoldDB" id="A0A9P0F3Q8"/>
<evidence type="ECO:0000259" key="1">
    <source>
        <dbReference type="Pfam" id="PF10545"/>
    </source>
</evidence>
<dbReference type="InterPro" id="IPR006578">
    <property type="entry name" value="MADF-dom"/>
</dbReference>
<keyword evidence="3" id="KW-1185">Reference proteome</keyword>
<dbReference type="Pfam" id="PF10545">
    <property type="entry name" value="MADF_DNA_bdg"/>
    <property type="match status" value="1"/>
</dbReference>
<proteinExistence type="predicted"/>
<accession>A0A9P0F3Q8</accession>
<evidence type="ECO:0000313" key="3">
    <source>
        <dbReference type="Proteomes" id="UP001152759"/>
    </source>
</evidence>